<dbReference type="Gene3D" id="2.130.10.10">
    <property type="entry name" value="YVTN repeat-like/Quinoprotein amine dehydrogenase"/>
    <property type="match status" value="2"/>
</dbReference>
<feature type="transmembrane region" description="Helical" evidence="1">
    <location>
        <begin position="12"/>
        <end position="32"/>
    </location>
</feature>
<dbReference type="InterPro" id="IPR002372">
    <property type="entry name" value="PQQ_rpt_dom"/>
</dbReference>
<dbReference type="PANTHER" id="PTHR34512:SF30">
    <property type="entry name" value="OUTER MEMBRANE PROTEIN ASSEMBLY FACTOR BAMB"/>
    <property type="match status" value="1"/>
</dbReference>
<evidence type="ECO:0000259" key="2">
    <source>
        <dbReference type="Pfam" id="PF13360"/>
    </source>
</evidence>
<name>A0ABM6RUU7_9FIRM</name>
<reference evidence="3 4" key="1">
    <citation type="journal article" date="2019" name="Sci. Rep.">
        <title>Sulfobacillus thermotolerans: new insights into resistance and metabolic capacities of acidophilic chemolithotrophs.</title>
        <authorList>
            <person name="Panyushkina A.E."/>
            <person name="Babenko V.V."/>
            <person name="Nikitina A.S."/>
            <person name="Selezneva O.V."/>
            <person name="Tsaplina I.A."/>
            <person name="Letarova M.A."/>
            <person name="Kostryukova E.S."/>
            <person name="Letarov A.V."/>
        </authorList>
    </citation>
    <scope>NUCLEOTIDE SEQUENCE [LARGE SCALE GENOMIC DNA]</scope>
    <source>
        <strain evidence="3 4">Kr1</strain>
    </source>
</reference>
<protein>
    <recommendedName>
        <fullName evidence="2">Pyrrolo-quinoline quinone repeat domain-containing protein</fullName>
    </recommendedName>
</protein>
<evidence type="ECO:0000256" key="1">
    <source>
        <dbReference type="SAM" id="Phobius"/>
    </source>
</evidence>
<feature type="domain" description="Pyrrolo-quinoline quinone repeat" evidence="2">
    <location>
        <begin position="80"/>
        <end position="305"/>
    </location>
</feature>
<dbReference type="SMART" id="SM00564">
    <property type="entry name" value="PQQ"/>
    <property type="match status" value="6"/>
</dbReference>
<dbReference type="SUPFAM" id="SSF50998">
    <property type="entry name" value="Quinoprotein alcohol dehydrogenase-like"/>
    <property type="match status" value="1"/>
</dbReference>
<dbReference type="InterPro" id="IPR015943">
    <property type="entry name" value="WD40/YVTN_repeat-like_dom_sf"/>
</dbReference>
<keyword evidence="1" id="KW-0812">Transmembrane</keyword>
<dbReference type="PANTHER" id="PTHR34512">
    <property type="entry name" value="CELL SURFACE PROTEIN"/>
    <property type="match status" value="1"/>
</dbReference>
<proteinExistence type="predicted"/>
<dbReference type="Pfam" id="PF13360">
    <property type="entry name" value="PQQ_2"/>
    <property type="match status" value="1"/>
</dbReference>
<evidence type="ECO:0000313" key="4">
    <source>
        <dbReference type="Proteomes" id="UP000325292"/>
    </source>
</evidence>
<sequence>MSVSRVLHKSSFRTGAMLAVLFIVAVTVKWTVLSTAGQIFGNYGLQSAKMFGIDASRTPKPNVLQQSLAVHWRYDGGAVMNPVAVRGVVYGGTVSSPFEVVALNIKNGHPLWATPVNNQVMTMPLVIGNRVFVGKGNSLFPEVPQIGQANIRGTGSSSVMALSAKTGQVLWQVPTQGEDMPTPVYWQGDLYVVGGSDQLMEISPVTGQILRTLPIPSYVSMSSPVVSQGVLYFGGAYPYTFYAVNLRTWRVQWQTPVSGATGALDDCPPLLVGHNIYTEAVKTVDGRNTFYAIDIDKATGHIRWQHALGTGPLPYSASGRASNESGIPTFHAGVLYLGSPITKTLYALNARTGAVLWSNGLNHKGITQAPLYVQGQLLVGDSQGTLWDVNAKTGDVLHQTAVGGAFMPSVPLLVGQTVIVGTRAPSLTALPLKAIAPILGGH</sequence>
<evidence type="ECO:0000313" key="3">
    <source>
        <dbReference type="EMBL" id="AUW95235.1"/>
    </source>
</evidence>
<dbReference type="EMBL" id="CP019454">
    <property type="protein sequence ID" value="AUW95235.1"/>
    <property type="molecule type" value="Genomic_DNA"/>
</dbReference>
<dbReference type="InterPro" id="IPR011047">
    <property type="entry name" value="Quinoprotein_ADH-like_sf"/>
</dbReference>
<accession>A0ABM6RUU7</accession>
<keyword evidence="1" id="KW-1133">Transmembrane helix</keyword>
<dbReference type="InterPro" id="IPR018391">
    <property type="entry name" value="PQQ_b-propeller_rpt"/>
</dbReference>
<organism evidence="3 4">
    <name type="scientific">Sulfobacillus thermotolerans</name>
    <dbReference type="NCBI Taxonomy" id="338644"/>
    <lineage>
        <taxon>Bacteria</taxon>
        <taxon>Bacillati</taxon>
        <taxon>Bacillota</taxon>
        <taxon>Clostridia</taxon>
        <taxon>Eubacteriales</taxon>
        <taxon>Clostridiales Family XVII. Incertae Sedis</taxon>
        <taxon>Sulfobacillus</taxon>
    </lineage>
</organism>
<keyword evidence="4" id="KW-1185">Reference proteome</keyword>
<gene>
    <name evidence="3" type="ORF">BXT84_15775</name>
</gene>
<dbReference type="Proteomes" id="UP000325292">
    <property type="component" value="Chromosome"/>
</dbReference>
<keyword evidence="1" id="KW-0472">Membrane</keyword>